<name>A0A5B8USY9_9SPHI</name>
<dbReference type="KEGG" id="mgin:FRZ54_05785"/>
<feature type="domain" description="Flavodoxin" evidence="1">
    <location>
        <begin position="4"/>
        <end position="137"/>
    </location>
</feature>
<dbReference type="AlphaFoldDB" id="A0A5B8USY9"/>
<gene>
    <name evidence="2" type="ORF">FRZ54_05785</name>
</gene>
<evidence type="ECO:0000313" key="3">
    <source>
        <dbReference type="Proteomes" id="UP000321479"/>
    </source>
</evidence>
<sequence length="174" mass="19470">MKGIIIYKGKYGATAQYAAWLAEALCLPVIDVDQRAPGDLSAYDYVIIGSPVYVGKLLLRDWLHKNASMLQGKKVFLFIVSSAADGDKPRQEAVIKANIPDELARDYSIYFARGRVIVNKLSWTDKLIVKIGAFLEKDPQKKAVMRRGFDGMKRENINSLIKSVLQYSNSEALL</sequence>
<dbReference type="Gene3D" id="3.40.50.360">
    <property type="match status" value="1"/>
</dbReference>
<protein>
    <recommendedName>
        <fullName evidence="1">Flavodoxin domain-containing protein</fullName>
    </recommendedName>
</protein>
<dbReference type="GO" id="GO:0070819">
    <property type="term" value="F:menaquinone-dependent protoporphyrinogen oxidase activity"/>
    <property type="evidence" value="ECO:0007669"/>
    <property type="project" value="TreeGrafter"/>
</dbReference>
<keyword evidence="3" id="KW-1185">Reference proteome</keyword>
<dbReference type="GO" id="GO:0010181">
    <property type="term" value="F:FMN binding"/>
    <property type="evidence" value="ECO:0007669"/>
    <property type="project" value="TreeGrafter"/>
</dbReference>
<proteinExistence type="predicted"/>
<dbReference type="Pfam" id="PF12724">
    <property type="entry name" value="Flavodoxin_5"/>
    <property type="match status" value="1"/>
</dbReference>
<evidence type="ECO:0000313" key="2">
    <source>
        <dbReference type="EMBL" id="QEC62114.1"/>
    </source>
</evidence>
<dbReference type="EMBL" id="CP042436">
    <property type="protein sequence ID" value="QEC62114.1"/>
    <property type="molecule type" value="Genomic_DNA"/>
</dbReference>
<evidence type="ECO:0000259" key="1">
    <source>
        <dbReference type="Pfam" id="PF12724"/>
    </source>
</evidence>
<dbReference type="InterPro" id="IPR026816">
    <property type="entry name" value="Flavodoxin_dom"/>
</dbReference>
<dbReference type="RefSeq" id="WP_147030691.1">
    <property type="nucleotide sequence ID" value="NZ_CP042436.1"/>
</dbReference>
<dbReference type="PANTHER" id="PTHR38030">
    <property type="entry name" value="PROTOPORPHYRINOGEN IX DEHYDROGENASE [MENAQUINONE]"/>
    <property type="match status" value="1"/>
</dbReference>
<dbReference type="GO" id="GO:0006783">
    <property type="term" value="P:heme biosynthetic process"/>
    <property type="evidence" value="ECO:0007669"/>
    <property type="project" value="TreeGrafter"/>
</dbReference>
<reference evidence="2 3" key="1">
    <citation type="journal article" date="2017" name="Curr. Microbiol.">
        <title>Mucilaginibacter ginsenosidivorans sp. nov., Isolated from Soil of Ginseng Field.</title>
        <authorList>
            <person name="Kim M.M."/>
            <person name="Siddiqi M.Z."/>
            <person name="Im W.T."/>
        </authorList>
    </citation>
    <scope>NUCLEOTIDE SEQUENCE [LARGE SCALE GENOMIC DNA]</scope>
    <source>
        <strain evidence="2 3">Gsoil 3017</strain>
    </source>
</reference>
<dbReference type="SUPFAM" id="SSF52218">
    <property type="entry name" value="Flavoproteins"/>
    <property type="match status" value="1"/>
</dbReference>
<dbReference type="InterPro" id="IPR052200">
    <property type="entry name" value="Protoporphyrinogen_IX_DH"/>
</dbReference>
<accession>A0A5B8USY9</accession>
<dbReference type="Proteomes" id="UP000321479">
    <property type="component" value="Chromosome"/>
</dbReference>
<organism evidence="2 3">
    <name type="scientific">Mucilaginibacter ginsenosidivorans</name>
    <dbReference type="NCBI Taxonomy" id="398053"/>
    <lineage>
        <taxon>Bacteria</taxon>
        <taxon>Pseudomonadati</taxon>
        <taxon>Bacteroidota</taxon>
        <taxon>Sphingobacteriia</taxon>
        <taxon>Sphingobacteriales</taxon>
        <taxon>Sphingobacteriaceae</taxon>
        <taxon>Mucilaginibacter</taxon>
    </lineage>
</organism>
<dbReference type="InterPro" id="IPR029039">
    <property type="entry name" value="Flavoprotein-like_sf"/>
</dbReference>
<dbReference type="OrthoDB" id="597684at2"/>
<dbReference type="PANTHER" id="PTHR38030:SF2">
    <property type="entry name" value="PROTOPORPHYRINOGEN IX DEHYDROGENASE [QUINONE]"/>
    <property type="match status" value="1"/>
</dbReference>